<comment type="similarity">
    <text evidence="1 3">Belongs to the GcvH family.</text>
</comment>
<dbReference type="NCBIfam" id="TIGR00527">
    <property type="entry name" value="gcvH"/>
    <property type="match status" value="1"/>
</dbReference>
<dbReference type="SUPFAM" id="SSF51230">
    <property type="entry name" value="Single hybrid motif"/>
    <property type="match status" value="1"/>
</dbReference>
<dbReference type="EMBL" id="CACVAT010000604">
    <property type="protein sequence ID" value="CAA6830602.1"/>
    <property type="molecule type" value="Genomic_DNA"/>
</dbReference>
<dbReference type="Pfam" id="PF01597">
    <property type="entry name" value="GCV_H"/>
    <property type="match status" value="1"/>
</dbReference>
<dbReference type="GO" id="GO:0009249">
    <property type="term" value="P:protein lipoylation"/>
    <property type="evidence" value="ECO:0007669"/>
    <property type="project" value="TreeGrafter"/>
</dbReference>
<gene>
    <name evidence="3" type="primary">gcvH</name>
    <name evidence="6" type="ORF">HELGO_WM26065</name>
</gene>
<comment type="function">
    <text evidence="3">The glycine cleavage system catalyzes the degradation of glycine. The H protein shuttles the methylamine group of glycine from the P protein to the T protein.</text>
</comment>
<evidence type="ECO:0000313" key="6">
    <source>
        <dbReference type="EMBL" id="CAA6830602.1"/>
    </source>
</evidence>
<sequence>MSHIPDELRYAVSHEWVRDNEDGTITVGISDHAQALLGDLVHIELPDVDAEFGREDGIAVAESVKAASDIYSPMEGRVTEVNENLIDEPELVNADPYGDGWLFTMEVEDIDMLAALMDAQTYADGLEDQDEG</sequence>
<accession>A0A6S6UM38</accession>
<dbReference type="Gene3D" id="2.40.50.100">
    <property type="match status" value="1"/>
</dbReference>
<dbReference type="PANTHER" id="PTHR11715">
    <property type="entry name" value="GLYCINE CLEAVAGE SYSTEM H PROTEIN"/>
    <property type="match status" value="1"/>
</dbReference>
<dbReference type="InterPro" id="IPR000089">
    <property type="entry name" value="Biotin_lipoyl"/>
</dbReference>
<feature type="modified residue" description="N6-lipoyllysine" evidence="3 4">
    <location>
        <position position="65"/>
    </location>
</feature>
<keyword evidence="2 3" id="KW-0450">Lipoyl</keyword>
<dbReference type="GO" id="GO:0005829">
    <property type="term" value="C:cytosol"/>
    <property type="evidence" value="ECO:0007669"/>
    <property type="project" value="TreeGrafter"/>
</dbReference>
<proteinExistence type="inferred from homology"/>
<dbReference type="GO" id="GO:0019464">
    <property type="term" value="P:glycine decarboxylation via glycine cleavage system"/>
    <property type="evidence" value="ECO:0007669"/>
    <property type="project" value="UniProtKB-UniRule"/>
</dbReference>
<dbReference type="InterPro" id="IPR017453">
    <property type="entry name" value="GCV_H_sub"/>
</dbReference>
<evidence type="ECO:0000256" key="3">
    <source>
        <dbReference type="HAMAP-Rule" id="MF_00272"/>
    </source>
</evidence>
<evidence type="ECO:0000256" key="4">
    <source>
        <dbReference type="PIRSR" id="PIRSR617453-50"/>
    </source>
</evidence>
<reference evidence="6" key="1">
    <citation type="submission" date="2020-01" db="EMBL/GenBank/DDBJ databases">
        <authorList>
            <person name="Meier V. D."/>
            <person name="Meier V D."/>
        </authorList>
    </citation>
    <scope>NUCLEOTIDE SEQUENCE</scope>
    <source>
        <strain evidence="6">HLG_WM_MAG_09</strain>
    </source>
</reference>
<dbReference type="InterPro" id="IPR002930">
    <property type="entry name" value="GCV_H"/>
</dbReference>
<comment type="subunit">
    <text evidence="3">The glycine cleavage system is composed of four proteins: P, T, L and H.</text>
</comment>
<dbReference type="GO" id="GO:0005960">
    <property type="term" value="C:glycine cleavage complex"/>
    <property type="evidence" value="ECO:0007669"/>
    <property type="project" value="InterPro"/>
</dbReference>
<dbReference type="AlphaFoldDB" id="A0A6S6UM38"/>
<name>A0A6S6UM38_9GAMM</name>
<dbReference type="PROSITE" id="PS50968">
    <property type="entry name" value="BIOTINYL_LIPOYL"/>
    <property type="match status" value="1"/>
</dbReference>
<protein>
    <recommendedName>
        <fullName evidence="3">Glycine cleavage system H protein</fullName>
    </recommendedName>
</protein>
<dbReference type="InterPro" id="IPR011053">
    <property type="entry name" value="Single_hybrid_motif"/>
</dbReference>
<evidence type="ECO:0000256" key="2">
    <source>
        <dbReference type="ARBA" id="ARBA00022823"/>
    </source>
</evidence>
<evidence type="ECO:0000256" key="1">
    <source>
        <dbReference type="ARBA" id="ARBA00009249"/>
    </source>
</evidence>
<dbReference type="NCBIfam" id="NF002270">
    <property type="entry name" value="PRK01202.1"/>
    <property type="match status" value="1"/>
</dbReference>
<organism evidence="6">
    <name type="scientific">uncultured Thiotrichaceae bacterium</name>
    <dbReference type="NCBI Taxonomy" id="298394"/>
    <lineage>
        <taxon>Bacteria</taxon>
        <taxon>Pseudomonadati</taxon>
        <taxon>Pseudomonadota</taxon>
        <taxon>Gammaproteobacteria</taxon>
        <taxon>Thiotrichales</taxon>
        <taxon>Thiotrichaceae</taxon>
        <taxon>environmental samples</taxon>
    </lineage>
</organism>
<dbReference type="PROSITE" id="PS00189">
    <property type="entry name" value="LIPOYL"/>
    <property type="match status" value="1"/>
</dbReference>
<feature type="domain" description="Lipoyl-binding" evidence="5">
    <location>
        <begin position="24"/>
        <end position="106"/>
    </location>
</feature>
<dbReference type="PANTHER" id="PTHR11715:SF3">
    <property type="entry name" value="GLYCINE CLEAVAGE SYSTEM H PROTEIN-RELATED"/>
    <property type="match status" value="1"/>
</dbReference>
<dbReference type="InterPro" id="IPR003016">
    <property type="entry name" value="2-oxoA_DH_lipoyl-BS"/>
</dbReference>
<dbReference type="InterPro" id="IPR033753">
    <property type="entry name" value="GCV_H/Fam206"/>
</dbReference>
<dbReference type="CDD" id="cd06848">
    <property type="entry name" value="GCS_H"/>
    <property type="match status" value="1"/>
</dbReference>
<dbReference type="HAMAP" id="MF_00272">
    <property type="entry name" value="GcvH"/>
    <property type="match status" value="1"/>
</dbReference>
<comment type="cofactor">
    <cofactor evidence="3">
        <name>(R)-lipoate</name>
        <dbReference type="ChEBI" id="CHEBI:83088"/>
    </cofactor>
    <text evidence="3">Binds 1 lipoyl cofactor covalently.</text>
</comment>
<evidence type="ECO:0000259" key="5">
    <source>
        <dbReference type="PROSITE" id="PS50968"/>
    </source>
</evidence>